<feature type="repeat" description="WD" evidence="3">
    <location>
        <begin position="36"/>
        <end position="77"/>
    </location>
</feature>
<sequence length="509" mass="55188">MYIGNVGLSAATRSRRMLSSAGRSRRPEHVRPLRTLAGHTDTVRCIAFFPDNRRIASSSWDNTVRVWDVETGLQTREPFTGHTDVVRSVAVSPNGEKIASVSEDRTLRVWSVSSGELAYEPVDGHASGLWCVAFSPDGRRIATTGDNTIRLWDTDTGDLVAGPFRSHNGNLYALTFSPDGLEIASVANDKTVRICDSDIGQMLLGPMEGHDNDVRCVAYTPDGRHLVTAADDGTIRVWDVITGEQVGEPMKSYANIITSIAISPDGAFLATAGPHIVMQVWNLDTRQIAGLPLRHANDVSCAAFSLDGRYLVGGCCDFRIWLWDADVIRQPSPDAPPPLPKAEPSPLPATDAKPEDSSDPPPISPALIPLPPSPNSLLSSILELPRSHHPPSPPIESVKQAHEVQTESPPAVTKRTDSIIAKGLWKRQKKPGKLIRVLLPEEIVLIVISAQGLSTKSGGDAPDSDADHKGSVAGPADMQETRRGHDPDPDDGYEVLFLCCYFARTMRHD</sequence>
<dbReference type="EMBL" id="JAGFBS010000007">
    <property type="protein sequence ID" value="KAG6378095.1"/>
    <property type="molecule type" value="Genomic_DNA"/>
</dbReference>
<evidence type="ECO:0000256" key="3">
    <source>
        <dbReference type="PROSITE-ProRule" id="PRU00221"/>
    </source>
</evidence>
<dbReference type="PANTHER" id="PTHR19848:SF8">
    <property type="entry name" value="F-BOX AND WD REPEAT DOMAIN CONTAINING 7"/>
    <property type="match status" value="1"/>
</dbReference>
<gene>
    <name evidence="5" type="ORF">JVT61DRAFT_13778</name>
</gene>
<dbReference type="AlphaFoldDB" id="A0A8I3AD69"/>
<keyword evidence="6" id="KW-1185">Reference proteome</keyword>
<evidence type="ECO:0000256" key="2">
    <source>
        <dbReference type="ARBA" id="ARBA00022737"/>
    </source>
</evidence>
<keyword evidence="2" id="KW-0677">Repeat</keyword>
<dbReference type="Proteomes" id="UP000683000">
    <property type="component" value="Unassembled WGS sequence"/>
</dbReference>
<feature type="repeat" description="WD" evidence="3">
    <location>
        <begin position="164"/>
        <end position="194"/>
    </location>
</feature>
<dbReference type="InterPro" id="IPR001680">
    <property type="entry name" value="WD40_rpt"/>
</dbReference>
<proteinExistence type="predicted"/>
<feature type="region of interest" description="Disordered" evidence="4">
    <location>
        <begin position="454"/>
        <end position="490"/>
    </location>
</feature>
<dbReference type="SMART" id="SM00320">
    <property type="entry name" value="WD40"/>
    <property type="match status" value="7"/>
</dbReference>
<feature type="repeat" description="WD" evidence="3">
    <location>
        <begin position="292"/>
        <end position="324"/>
    </location>
</feature>
<dbReference type="InterPro" id="IPR020472">
    <property type="entry name" value="WD40_PAC1"/>
</dbReference>
<dbReference type="OrthoDB" id="2654985at2759"/>
<feature type="region of interest" description="Disordered" evidence="4">
    <location>
        <begin position="332"/>
        <end position="369"/>
    </location>
</feature>
<dbReference type="CDD" id="cd00200">
    <property type="entry name" value="WD40"/>
    <property type="match status" value="1"/>
</dbReference>
<name>A0A8I3AD69_9AGAM</name>
<keyword evidence="1 3" id="KW-0853">WD repeat</keyword>
<dbReference type="InterPro" id="IPR036322">
    <property type="entry name" value="WD40_repeat_dom_sf"/>
</dbReference>
<feature type="region of interest" description="Disordered" evidence="4">
    <location>
        <begin position="383"/>
        <end position="414"/>
    </location>
</feature>
<evidence type="ECO:0000313" key="5">
    <source>
        <dbReference type="EMBL" id="KAG6378095.1"/>
    </source>
</evidence>
<dbReference type="Gene3D" id="2.130.10.10">
    <property type="entry name" value="YVTN repeat-like/Quinoprotein amine dehydrogenase"/>
    <property type="match status" value="2"/>
</dbReference>
<dbReference type="Pfam" id="PF00400">
    <property type="entry name" value="WD40"/>
    <property type="match status" value="7"/>
</dbReference>
<evidence type="ECO:0000256" key="1">
    <source>
        <dbReference type="ARBA" id="ARBA00022574"/>
    </source>
</evidence>
<dbReference type="PROSITE" id="PS00678">
    <property type="entry name" value="WD_REPEATS_1"/>
    <property type="match status" value="2"/>
</dbReference>
<accession>A0A8I3AD69</accession>
<dbReference type="SUPFAM" id="SSF50978">
    <property type="entry name" value="WD40 repeat-like"/>
    <property type="match status" value="1"/>
</dbReference>
<organism evidence="5 6">
    <name type="scientific">Boletus reticuloceps</name>
    <dbReference type="NCBI Taxonomy" id="495285"/>
    <lineage>
        <taxon>Eukaryota</taxon>
        <taxon>Fungi</taxon>
        <taxon>Dikarya</taxon>
        <taxon>Basidiomycota</taxon>
        <taxon>Agaricomycotina</taxon>
        <taxon>Agaricomycetes</taxon>
        <taxon>Agaricomycetidae</taxon>
        <taxon>Boletales</taxon>
        <taxon>Boletineae</taxon>
        <taxon>Boletaceae</taxon>
        <taxon>Boletoideae</taxon>
        <taxon>Boletus</taxon>
    </lineage>
</organism>
<protein>
    <submittedName>
        <fullName evidence="5">WD40-repeat-containing domain protein</fullName>
    </submittedName>
</protein>
<dbReference type="PROSITE" id="PS50082">
    <property type="entry name" value="WD_REPEATS_2"/>
    <property type="match status" value="7"/>
</dbReference>
<feature type="repeat" description="WD" evidence="3">
    <location>
        <begin position="207"/>
        <end position="248"/>
    </location>
</feature>
<feature type="repeat" description="WD" evidence="3">
    <location>
        <begin position="250"/>
        <end position="291"/>
    </location>
</feature>
<feature type="compositionally biased region" description="Pro residues" evidence="4">
    <location>
        <begin position="333"/>
        <end position="347"/>
    </location>
</feature>
<dbReference type="InterPro" id="IPR019775">
    <property type="entry name" value="WD40_repeat_CS"/>
</dbReference>
<dbReference type="PRINTS" id="PR00320">
    <property type="entry name" value="GPROTEINBRPT"/>
</dbReference>
<dbReference type="PROSITE" id="PS50294">
    <property type="entry name" value="WD_REPEATS_REGION"/>
    <property type="match status" value="4"/>
</dbReference>
<evidence type="ECO:0000256" key="4">
    <source>
        <dbReference type="SAM" id="MobiDB-lite"/>
    </source>
</evidence>
<feature type="repeat" description="WD" evidence="3">
    <location>
        <begin position="122"/>
        <end position="162"/>
    </location>
</feature>
<feature type="compositionally biased region" description="Pro residues" evidence="4">
    <location>
        <begin position="359"/>
        <end position="369"/>
    </location>
</feature>
<comment type="caution">
    <text evidence="5">The sequence shown here is derived from an EMBL/GenBank/DDBJ whole genome shotgun (WGS) entry which is preliminary data.</text>
</comment>
<dbReference type="InterPro" id="IPR015943">
    <property type="entry name" value="WD40/YVTN_repeat-like_dom_sf"/>
</dbReference>
<feature type="repeat" description="WD" evidence="3">
    <location>
        <begin position="79"/>
        <end position="120"/>
    </location>
</feature>
<evidence type="ECO:0000313" key="6">
    <source>
        <dbReference type="Proteomes" id="UP000683000"/>
    </source>
</evidence>
<dbReference type="PANTHER" id="PTHR19848">
    <property type="entry name" value="WD40 REPEAT PROTEIN"/>
    <property type="match status" value="1"/>
</dbReference>
<reference evidence="5" key="1">
    <citation type="submission" date="2021-03" db="EMBL/GenBank/DDBJ databases">
        <title>Evolutionary innovations through gain and loss of genes in the ectomycorrhizal Boletales.</title>
        <authorList>
            <person name="Wu G."/>
            <person name="Miyauchi S."/>
            <person name="Morin E."/>
            <person name="Yang Z.-L."/>
            <person name="Xu J."/>
            <person name="Martin F.M."/>
        </authorList>
    </citation>
    <scope>NUCLEOTIDE SEQUENCE</scope>
    <source>
        <strain evidence="5">BR01</strain>
    </source>
</reference>